<evidence type="ECO:0000313" key="2">
    <source>
        <dbReference type="Proteomes" id="UP000017048"/>
    </source>
</evidence>
<dbReference type="SUPFAM" id="SSF51197">
    <property type="entry name" value="Clavaminate synthase-like"/>
    <property type="match status" value="1"/>
</dbReference>
<reference evidence="1 2" key="1">
    <citation type="journal article" date="2014" name="BMC Genomics">
        <title>Genome based analysis of type-I polyketide synthase and nonribosomal peptide synthetase gene clusters in seven strains of five representative Nocardia species.</title>
        <authorList>
            <person name="Komaki H."/>
            <person name="Ichikawa N."/>
            <person name="Hosoyama A."/>
            <person name="Takahashi-Nakaguchi A."/>
            <person name="Matsuzawa T."/>
            <person name="Suzuki K."/>
            <person name="Fujita N."/>
            <person name="Gonoi T."/>
        </authorList>
    </citation>
    <scope>NUCLEOTIDE SEQUENCE [LARGE SCALE GENOMIC DNA]</scope>
    <source>
        <strain evidence="1 2">NBRC 15531</strain>
    </source>
</reference>
<organism evidence="1 2">
    <name type="scientific">Nocardia asteroides NBRC 15531</name>
    <dbReference type="NCBI Taxonomy" id="1110697"/>
    <lineage>
        <taxon>Bacteria</taxon>
        <taxon>Bacillati</taxon>
        <taxon>Actinomycetota</taxon>
        <taxon>Actinomycetes</taxon>
        <taxon>Mycobacteriales</taxon>
        <taxon>Nocardiaceae</taxon>
        <taxon>Nocardia</taxon>
    </lineage>
</organism>
<protein>
    <recommendedName>
        <fullName evidence="3">Alpha-ketoglutarate-dependent dioxygenase AlkB-like domain-containing protein</fullName>
    </recommendedName>
</protein>
<dbReference type="eggNOG" id="ENOG502Z8AP">
    <property type="taxonomic scope" value="Bacteria"/>
</dbReference>
<gene>
    <name evidence="1" type="ORF">NCAST_32_04280</name>
</gene>
<comment type="caution">
    <text evidence="1">The sequence shown here is derived from an EMBL/GenBank/DDBJ whole genome shotgun (WGS) entry which is preliminary data.</text>
</comment>
<proteinExistence type="predicted"/>
<name>U5EHV7_NOCAS</name>
<dbReference type="GeneID" id="91517703"/>
<keyword evidence="2" id="KW-1185">Reference proteome</keyword>
<dbReference type="AlphaFoldDB" id="U5EHV7"/>
<evidence type="ECO:0008006" key="3">
    <source>
        <dbReference type="Google" id="ProtNLM"/>
    </source>
</evidence>
<accession>U5EHV7</accession>
<dbReference type="Gene3D" id="2.60.120.590">
    <property type="entry name" value="Alpha-ketoglutarate-dependent dioxygenase AlkB-like"/>
    <property type="match status" value="1"/>
</dbReference>
<dbReference type="EMBL" id="BAFO02000032">
    <property type="protein sequence ID" value="GAD85943.1"/>
    <property type="molecule type" value="Genomic_DNA"/>
</dbReference>
<dbReference type="RefSeq" id="WP_019047282.1">
    <property type="nucleotide sequence ID" value="NZ_BAFO02000032.1"/>
</dbReference>
<dbReference type="STRING" id="1824.SAMN05444423_102675"/>
<dbReference type="InterPro" id="IPR037151">
    <property type="entry name" value="AlkB-like_sf"/>
</dbReference>
<dbReference type="Proteomes" id="UP000017048">
    <property type="component" value="Unassembled WGS sequence"/>
</dbReference>
<evidence type="ECO:0000313" key="1">
    <source>
        <dbReference type="EMBL" id="GAD85943.1"/>
    </source>
</evidence>
<sequence length="268" mass="29846">MRPVPRVFALPGTGDFFAELSTSVRWEELGKGRRGATLTKPDETGGVPLVRTTTRYGHPAQLFQPVHENLSQRIQERAGLAVGFNTALIERYTNAYATMGAHSDQALDLSEESSIAVYSCYRDPVADSPRRLIFEAKASGAKFDIPLNHHSVVVFSVATNRLLKHKIVLDGAARGTDNEWLGVTFRTSKTLIRFRDGHPHLGPGSRLTLADDDQRAEFYRLRRRENDESDFRYPPLTYTVSVSDLLPPVVTDEVSSGSRHLNRGRPSS</sequence>